<dbReference type="PANTHER" id="PTHR34137:SF1">
    <property type="entry name" value="EXODEOXYRIBONUCLEASE 7 SMALL SUBUNIT"/>
    <property type="match status" value="1"/>
</dbReference>
<dbReference type="Proteomes" id="UP000380386">
    <property type="component" value="Unassembled WGS sequence"/>
</dbReference>
<evidence type="ECO:0000313" key="10">
    <source>
        <dbReference type="Proteomes" id="UP000380386"/>
    </source>
</evidence>
<dbReference type="GO" id="GO:0008855">
    <property type="term" value="F:exodeoxyribonuclease VII activity"/>
    <property type="evidence" value="ECO:0007669"/>
    <property type="project" value="UniProtKB-UniRule"/>
</dbReference>
<evidence type="ECO:0000256" key="3">
    <source>
        <dbReference type="ARBA" id="ARBA00022722"/>
    </source>
</evidence>
<comment type="catalytic activity">
    <reaction evidence="6">
        <text>Exonucleolytic cleavage in either 5'- to 3'- or 3'- to 5'-direction to yield nucleoside 5'-phosphates.</text>
        <dbReference type="EC" id="3.1.11.6"/>
    </reaction>
</comment>
<dbReference type="NCBIfam" id="TIGR01280">
    <property type="entry name" value="xseB"/>
    <property type="match status" value="1"/>
</dbReference>
<keyword evidence="11" id="KW-1185">Reference proteome</keyword>
<dbReference type="GO" id="GO:0006308">
    <property type="term" value="P:DNA catabolic process"/>
    <property type="evidence" value="ECO:0007669"/>
    <property type="project" value="UniProtKB-UniRule"/>
</dbReference>
<dbReference type="GO" id="GO:0009318">
    <property type="term" value="C:exodeoxyribonuclease VII complex"/>
    <property type="evidence" value="ECO:0007669"/>
    <property type="project" value="UniProtKB-UniRule"/>
</dbReference>
<dbReference type="SUPFAM" id="SSF116842">
    <property type="entry name" value="XseB-like"/>
    <property type="match status" value="1"/>
</dbReference>
<comment type="subcellular location">
    <subcellularLocation>
        <location evidence="6">Cytoplasm</location>
    </subcellularLocation>
</comment>
<dbReference type="EMBL" id="VDFM01000001">
    <property type="protein sequence ID" value="MQS51460.1"/>
    <property type="molecule type" value="Genomic_DNA"/>
</dbReference>
<dbReference type="EMBL" id="VDFN01000001">
    <property type="protein sequence ID" value="MQS44436.1"/>
    <property type="molecule type" value="Genomic_DNA"/>
</dbReference>
<evidence type="ECO:0000256" key="7">
    <source>
        <dbReference type="SAM" id="MobiDB-lite"/>
    </source>
</evidence>
<keyword evidence="3 6" id="KW-0540">Nuclease</keyword>
<feature type="region of interest" description="Disordered" evidence="7">
    <location>
        <begin position="60"/>
        <end position="79"/>
    </location>
</feature>
<dbReference type="GO" id="GO:0005829">
    <property type="term" value="C:cytosol"/>
    <property type="evidence" value="ECO:0007669"/>
    <property type="project" value="TreeGrafter"/>
</dbReference>
<evidence type="ECO:0000313" key="11">
    <source>
        <dbReference type="Proteomes" id="UP000436655"/>
    </source>
</evidence>
<reference evidence="8" key="2">
    <citation type="submission" date="2019-05" db="EMBL/GenBank/DDBJ databases">
        <authorList>
            <person name="Schuster J.A."/>
            <person name="Ehrmann M.A."/>
        </authorList>
    </citation>
    <scope>NUCLEOTIDE SEQUENCE</scope>
    <source>
        <strain evidence="8">TMW 1.2098</strain>
    </source>
</reference>
<dbReference type="AlphaFoldDB" id="A0A5P0ZEJ5"/>
<dbReference type="HAMAP" id="MF_00337">
    <property type="entry name" value="Exonuc_7_S"/>
    <property type="match status" value="1"/>
</dbReference>
<feature type="compositionally biased region" description="Acidic residues" evidence="7">
    <location>
        <begin position="70"/>
        <end position="79"/>
    </location>
</feature>
<dbReference type="Proteomes" id="UP000436655">
    <property type="component" value="Unassembled WGS sequence"/>
</dbReference>
<comment type="function">
    <text evidence="6">Bidirectionally degrades single-stranded DNA into large acid-insoluble oligonucleotides, which are then degraded further into small acid-soluble oligonucleotides.</text>
</comment>
<dbReference type="Pfam" id="PF02609">
    <property type="entry name" value="Exonuc_VII_S"/>
    <property type="match status" value="1"/>
</dbReference>
<dbReference type="InterPro" id="IPR003761">
    <property type="entry name" value="Exonuc_VII_S"/>
</dbReference>
<dbReference type="PIRSF" id="PIRSF006488">
    <property type="entry name" value="Exonuc_VII_S"/>
    <property type="match status" value="1"/>
</dbReference>
<dbReference type="RefSeq" id="WP_125703180.1">
    <property type="nucleotide sequence ID" value="NZ_JBHTOO010000003.1"/>
</dbReference>
<comment type="subunit">
    <text evidence="6">Heterooligomer composed of large and small subunits.</text>
</comment>
<comment type="similarity">
    <text evidence="1 6">Belongs to the XseB family.</text>
</comment>
<dbReference type="Gene3D" id="1.10.287.1040">
    <property type="entry name" value="Exonuclease VII, small subunit"/>
    <property type="match status" value="1"/>
</dbReference>
<dbReference type="InterPro" id="IPR037004">
    <property type="entry name" value="Exonuc_VII_ssu_sf"/>
</dbReference>
<dbReference type="EC" id="3.1.11.6" evidence="6"/>
<gene>
    <name evidence="6" type="primary">xseB</name>
    <name evidence="9" type="ORF">FHL02_00340</name>
    <name evidence="8" type="ORF">FHL03_02925</name>
</gene>
<comment type="caution">
    <text evidence="9">The sequence shown here is derived from an EMBL/GenBank/DDBJ whole genome shotgun (WGS) entry which is preliminary data.</text>
</comment>
<evidence type="ECO:0000313" key="8">
    <source>
        <dbReference type="EMBL" id="MQS44436.1"/>
    </source>
</evidence>
<sequence>MAEKKKSFEENMADLEQIVTDLEKGNVPLEQAMEKFKSGVALSKSLEKTLSEAESTVTKVMAKDGSESTINDENDKDEN</sequence>
<keyword evidence="2 6" id="KW-0963">Cytoplasm</keyword>
<keyword evidence="4 6" id="KW-0378">Hydrolase</keyword>
<evidence type="ECO:0000256" key="5">
    <source>
        <dbReference type="ARBA" id="ARBA00022839"/>
    </source>
</evidence>
<reference evidence="10 11" key="1">
    <citation type="journal article" date="2019" name="Syst. Appl. Microbiol.">
        <title>Polyphasic characterization of two novel Lactobacillus spp. isolated from blown salami packages: Description of Lactobacillus halodurans sp. nov. and Lactobacillus salsicarnum sp. nov.</title>
        <authorList>
            <person name="Schuster J.A."/>
            <person name="Klingl A."/>
            <person name="Vogel R.F."/>
            <person name="Ehrmann M.A."/>
        </authorList>
    </citation>
    <scope>NUCLEOTIDE SEQUENCE [LARGE SCALE GENOMIC DNA]</scope>
    <source>
        <strain evidence="8 11">TMW 1.2098</strain>
        <strain evidence="9 10">TMW 1.2118</strain>
    </source>
</reference>
<evidence type="ECO:0000313" key="9">
    <source>
        <dbReference type="EMBL" id="MQS51460.1"/>
    </source>
</evidence>
<protein>
    <recommendedName>
        <fullName evidence="6">Exodeoxyribonuclease 7 small subunit</fullName>
        <ecNumber evidence="6">3.1.11.6</ecNumber>
    </recommendedName>
    <alternativeName>
        <fullName evidence="6">Exodeoxyribonuclease VII small subunit</fullName>
        <shortName evidence="6">Exonuclease VII small subunit</shortName>
    </alternativeName>
</protein>
<keyword evidence="5 6" id="KW-0269">Exonuclease</keyword>
<proteinExistence type="inferred from homology"/>
<accession>A0A5P0ZEJ5</accession>
<evidence type="ECO:0000256" key="1">
    <source>
        <dbReference type="ARBA" id="ARBA00009998"/>
    </source>
</evidence>
<organism evidence="9 10">
    <name type="scientific">Companilactobacillus mishanensis</name>
    <dbReference type="NCBI Taxonomy" id="2486008"/>
    <lineage>
        <taxon>Bacteria</taxon>
        <taxon>Bacillati</taxon>
        <taxon>Bacillota</taxon>
        <taxon>Bacilli</taxon>
        <taxon>Lactobacillales</taxon>
        <taxon>Lactobacillaceae</taxon>
        <taxon>Companilactobacillus</taxon>
    </lineage>
</organism>
<evidence type="ECO:0000256" key="6">
    <source>
        <dbReference type="HAMAP-Rule" id="MF_00337"/>
    </source>
</evidence>
<dbReference type="NCBIfam" id="NF002138">
    <property type="entry name" value="PRK00977.1-2"/>
    <property type="match status" value="1"/>
</dbReference>
<name>A0A5P0ZEJ5_9LACO</name>
<evidence type="ECO:0000256" key="4">
    <source>
        <dbReference type="ARBA" id="ARBA00022801"/>
    </source>
</evidence>
<evidence type="ECO:0000256" key="2">
    <source>
        <dbReference type="ARBA" id="ARBA00022490"/>
    </source>
</evidence>
<dbReference type="OrthoDB" id="9798666at2"/>
<dbReference type="PANTHER" id="PTHR34137">
    <property type="entry name" value="EXODEOXYRIBONUCLEASE 7 SMALL SUBUNIT"/>
    <property type="match status" value="1"/>
</dbReference>